<name>A0A5M4BC73_9FLAO</name>
<feature type="transmembrane region" description="Helical" evidence="1">
    <location>
        <begin position="64"/>
        <end position="83"/>
    </location>
</feature>
<sequence length="89" mass="10288">MDILKELLTNVLAIFAGIVILVVALLAGVLTYKFWDKYYYSMISRRERYRTSDWDLGIGKITKILAALIVIVGFILYMGYMLIKEYILS</sequence>
<feature type="transmembrane region" description="Helical" evidence="1">
    <location>
        <begin position="12"/>
        <end position="35"/>
    </location>
</feature>
<keyword evidence="1" id="KW-0472">Membrane</keyword>
<evidence type="ECO:0000313" key="2">
    <source>
        <dbReference type="EMBL" id="GET47164.1"/>
    </source>
</evidence>
<gene>
    <name evidence="2" type="ORF">RCZ01_24660</name>
</gene>
<organism evidence="2 3">
    <name type="scientific">Capnocytophaga felis</name>
    <dbReference type="NCBI Taxonomy" id="2267611"/>
    <lineage>
        <taxon>Bacteria</taxon>
        <taxon>Pseudomonadati</taxon>
        <taxon>Bacteroidota</taxon>
        <taxon>Flavobacteriia</taxon>
        <taxon>Flavobacteriales</taxon>
        <taxon>Flavobacteriaceae</taxon>
        <taxon>Capnocytophaga</taxon>
    </lineage>
</organism>
<keyword evidence="1" id="KW-1133">Transmembrane helix</keyword>
<evidence type="ECO:0000256" key="1">
    <source>
        <dbReference type="SAM" id="Phobius"/>
    </source>
</evidence>
<evidence type="ECO:0000313" key="3">
    <source>
        <dbReference type="Proteomes" id="UP000398217"/>
    </source>
</evidence>
<accession>A0A5M4BC73</accession>
<protein>
    <submittedName>
        <fullName evidence="2">Uncharacterized protein</fullName>
    </submittedName>
</protein>
<keyword evidence="3" id="KW-1185">Reference proteome</keyword>
<proteinExistence type="predicted"/>
<comment type="caution">
    <text evidence="2">The sequence shown here is derived from an EMBL/GenBank/DDBJ whole genome shotgun (WGS) entry which is preliminary data.</text>
</comment>
<dbReference type="AlphaFoldDB" id="A0A5M4BC73"/>
<dbReference type="EMBL" id="BLBC01000036">
    <property type="protein sequence ID" value="GET47164.1"/>
    <property type="molecule type" value="Genomic_DNA"/>
</dbReference>
<reference evidence="3" key="1">
    <citation type="journal article" date="2020" name="Int. J. Syst. Evol. Microbiol.">
        <title>Capnocytophaga felis sp. nov. isolated from the feline oral cavity.</title>
        <authorList>
            <person name="Suzuki M."/>
            <person name="Umeda K."/>
            <person name="Kimura M."/>
            <person name="Imaoka K."/>
            <person name="Morikawa S."/>
            <person name="Maeda K."/>
        </authorList>
    </citation>
    <scope>NUCLEOTIDE SEQUENCE [LARGE SCALE GENOMIC DNA]</scope>
    <source>
        <strain evidence="3">KC07070</strain>
    </source>
</reference>
<keyword evidence="1" id="KW-0812">Transmembrane</keyword>
<dbReference type="RefSeq" id="WP_155285776.1">
    <property type="nucleotide sequence ID" value="NZ_BLBC01000036.1"/>
</dbReference>
<dbReference type="Proteomes" id="UP000398217">
    <property type="component" value="Unassembled WGS sequence"/>
</dbReference>